<name>A0ABX8BKD7_9ACTN</name>
<dbReference type="RefSeq" id="WP_220562085.1">
    <property type="nucleotide sequence ID" value="NZ_CP074133.1"/>
</dbReference>
<evidence type="ECO:0000313" key="2">
    <source>
        <dbReference type="EMBL" id="QUX20888.1"/>
    </source>
</evidence>
<dbReference type="EMBL" id="CP074133">
    <property type="protein sequence ID" value="QUX20888.1"/>
    <property type="molecule type" value="Genomic_DNA"/>
</dbReference>
<keyword evidence="3" id="KW-1185">Reference proteome</keyword>
<feature type="domain" description="NADH:flavin oxidoreductase/NADH oxidase N-terminal" evidence="1">
    <location>
        <begin position="4"/>
        <end position="329"/>
    </location>
</feature>
<gene>
    <name evidence="2" type="ORF">KGD84_20730</name>
</gene>
<accession>A0ABX8BKD7</accession>
<protein>
    <submittedName>
        <fullName evidence="2">Alkene reductase</fullName>
    </submittedName>
</protein>
<dbReference type="PANTHER" id="PTHR22893">
    <property type="entry name" value="NADH OXIDOREDUCTASE-RELATED"/>
    <property type="match status" value="1"/>
</dbReference>
<dbReference type="InterPro" id="IPR013785">
    <property type="entry name" value="Aldolase_TIM"/>
</dbReference>
<organism evidence="2 3">
    <name type="scientific">Nocardiopsis changdeensis</name>
    <dbReference type="NCBI Taxonomy" id="2831969"/>
    <lineage>
        <taxon>Bacteria</taxon>
        <taxon>Bacillati</taxon>
        <taxon>Actinomycetota</taxon>
        <taxon>Actinomycetes</taxon>
        <taxon>Streptosporangiales</taxon>
        <taxon>Nocardiopsidaceae</taxon>
        <taxon>Nocardiopsis</taxon>
    </lineage>
</organism>
<sequence length="356" mass="37725">MPTLFEASTIGSARTTNRIAMAPMTRSRATPEGHATDSMARYYGQRSTAGLIVTEGVQPSLTGQGYPDTPGLHTAEQAESWKPVVKAARADGALFFAQLMHAGRVGHPDVRGLRPVGPSAVAAPGQIYTPTGRKDPVVPRELTAGEIRGVIREHVDAARNALAAGFDGVEVHGANGYLTQQFLSTSANLRTDEWGGSVRGRIRFAVELVRALADALGPGRAALRVSPASTSQGIEEGDPLALYTALLEELREIPLAYLHVVEAPGRRDLTRALRAAWPHTLVLNPHRDEDPLPPHEAGADALADAGADLVSFASAFLANPDLPARLAAGGPYNRPDRATFYGGDDHGYLDYPTLGA</sequence>
<dbReference type="Pfam" id="PF00724">
    <property type="entry name" value="Oxidored_FMN"/>
    <property type="match status" value="1"/>
</dbReference>
<proteinExistence type="predicted"/>
<dbReference type="InterPro" id="IPR001155">
    <property type="entry name" value="OxRdtase_FMN_N"/>
</dbReference>
<dbReference type="Proteomes" id="UP000676079">
    <property type="component" value="Chromosome"/>
</dbReference>
<dbReference type="InterPro" id="IPR045247">
    <property type="entry name" value="Oye-like"/>
</dbReference>
<dbReference type="Gene3D" id="3.20.20.70">
    <property type="entry name" value="Aldolase class I"/>
    <property type="match status" value="1"/>
</dbReference>
<dbReference type="SUPFAM" id="SSF51395">
    <property type="entry name" value="FMN-linked oxidoreductases"/>
    <property type="match status" value="1"/>
</dbReference>
<evidence type="ECO:0000259" key="1">
    <source>
        <dbReference type="Pfam" id="PF00724"/>
    </source>
</evidence>
<dbReference type="CDD" id="cd02933">
    <property type="entry name" value="OYE_like_FMN"/>
    <property type="match status" value="1"/>
</dbReference>
<reference evidence="2 3" key="1">
    <citation type="submission" date="2021-05" db="EMBL/GenBank/DDBJ databases">
        <title>Direct Submission.</title>
        <authorList>
            <person name="Li K."/>
            <person name="Gao J."/>
        </authorList>
    </citation>
    <scope>NUCLEOTIDE SEQUENCE [LARGE SCALE GENOMIC DNA]</scope>
    <source>
        <strain evidence="2 3">Mg02</strain>
    </source>
</reference>
<dbReference type="PANTHER" id="PTHR22893:SF91">
    <property type="entry name" value="NADPH DEHYDROGENASE 2-RELATED"/>
    <property type="match status" value="1"/>
</dbReference>
<evidence type="ECO:0000313" key="3">
    <source>
        <dbReference type="Proteomes" id="UP000676079"/>
    </source>
</evidence>